<reference evidence="2" key="1">
    <citation type="journal article" date="2014" name="Biotechnol. Biofuels">
        <title>Comparison of single-molecule sequencing and hybrid approaches for finishing the genome of Clostridium autoethanogenum and analysis of CRISPR systems in industrial relevant Clostridia.</title>
        <authorList>
            <person name="Brown S.D."/>
            <person name="Nagaraju S."/>
            <person name="Utturkar S."/>
            <person name="De Tissera S."/>
            <person name="Segovia S."/>
            <person name="Mitchell W."/>
            <person name="Land M.L."/>
            <person name="Dassanayake A."/>
            <person name="Kopke M."/>
        </authorList>
    </citation>
    <scope>NUCLEOTIDE SEQUENCE [LARGE SCALE GENOMIC DNA]</scope>
    <source>
        <strain evidence="2">DSM 10061</strain>
    </source>
</reference>
<accession>A0ABY4TVA1</accession>
<organism evidence="1 2">
    <name type="scientific">Clostridium autoethanogenum DSM 10061</name>
    <dbReference type="NCBI Taxonomy" id="1341692"/>
    <lineage>
        <taxon>Bacteria</taxon>
        <taxon>Bacillati</taxon>
        <taxon>Bacillota</taxon>
        <taxon>Clostridia</taxon>
        <taxon>Eubacteriales</taxon>
        <taxon>Clostridiaceae</taxon>
        <taxon>Clostridium</taxon>
    </lineage>
</organism>
<keyword evidence="2" id="KW-1185">Reference proteome</keyword>
<dbReference type="Proteomes" id="UP000017590">
    <property type="component" value="Chromosome"/>
</dbReference>
<gene>
    <name evidence="1" type="ORF">CAETHG_05075</name>
</gene>
<dbReference type="RefSeq" id="WP_242832233.1">
    <property type="nucleotide sequence ID" value="NC_022592.1"/>
</dbReference>
<name>A0ABY4TVA1_9CLOT</name>
<proteinExistence type="predicted"/>
<evidence type="ECO:0000313" key="2">
    <source>
        <dbReference type="Proteomes" id="UP000017590"/>
    </source>
</evidence>
<protein>
    <submittedName>
        <fullName evidence="1">Uncharacterized protein</fullName>
    </submittedName>
</protein>
<dbReference type="EMBL" id="CP006763">
    <property type="protein sequence ID" value="URS74452.1"/>
    <property type="molecule type" value="Genomic_DNA"/>
</dbReference>
<sequence>MKAIGKDAGDEVTLRALAKEVASVIGLSRVNIDVDFIEFSKTKEYENISIFKQLI</sequence>
<evidence type="ECO:0000313" key="1">
    <source>
        <dbReference type="EMBL" id="URS74452.1"/>
    </source>
</evidence>